<dbReference type="AlphaFoldDB" id="A0A0A9Y7C3"/>
<feature type="compositionally biased region" description="Acidic residues" evidence="1">
    <location>
        <begin position="180"/>
        <end position="195"/>
    </location>
</feature>
<evidence type="ECO:0000313" key="3">
    <source>
        <dbReference type="EMBL" id="JAG25445.1"/>
    </source>
</evidence>
<evidence type="ECO:0000259" key="2">
    <source>
        <dbReference type="Pfam" id="PF13358"/>
    </source>
</evidence>
<protein>
    <recommendedName>
        <fullName evidence="2">Tc1-like transposase DDE domain-containing protein</fullName>
    </recommendedName>
</protein>
<dbReference type="EMBL" id="GBHO01018159">
    <property type="protein sequence ID" value="JAG25445.1"/>
    <property type="molecule type" value="Transcribed_RNA"/>
</dbReference>
<gene>
    <name evidence="3" type="ORF">CM83_23488</name>
</gene>
<evidence type="ECO:0000256" key="1">
    <source>
        <dbReference type="SAM" id="MobiDB-lite"/>
    </source>
</evidence>
<feature type="compositionally biased region" description="Basic and acidic residues" evidence="1">
    <location>
        <begin position="196"/>
        <end position="214"/>
    </location>
</feature>
<accession>A0A0A9Y7C3</accession>
<organism evidence="3">
    <name type="scientific">Lygus hesperus</name>
    <name type="common">Western plant bug</name>
    <dbReference type="NCBI Taxonomy" id="30085"/>
    <lineage>
        <taxon>Eukaryota</taxon>
        <taxon>Metazoa</taxon>
        <taxon>Ecdysozoa</taxon>
        <taxon>Arthropoda</taxon>
        <taxon>Hexapoda</taxon>
        <taxon>Insecta</taxon>
        <taxon>Pterygota</taxon>
        <taxon>Neoptera</taxon>
        <taxon>Paraneoptera</taxon>
        <taxon>Hemiptera</taxon>
        <taxon>Heteroptera</taxon>
        <taxon>Panheteroptera</taxon>
        <taxon>Cimicomorpha</taxon>
        <taxon>Miridae</taxon>
        <taxon>Mirini</taxon>
        <taxon>Lygus</taxon>
    </lineage>
</organism>
<reference evidence="3" key="1">
    <citation type="journal article" date="2014" name="PLoS ONE">
        <title>Transcriptome-Based Identification of ABC Transporters in the Western Tarnished Plant Bug Lygus hesperus.</title>
        <authorList>
            <person name="Hull J.J."/>
            <person name="Chaney K."/>
            <person name="Geib S.M."/>
            <person name="Fabrick J.A."/>
            <person name="Brent C.S."/>
            <person name="Walsh D."/>
            <person name="Lavine L.C."/>
        </authorList>
    </citation>
    <scope>NUCLEOTIDE SEQUENCE</scope>
</reference>
<proteinExistence type="predicted"/>
<dbReference type="InterPro" id="IPR036397">
    <property type="entry name" value="RNaseH_sf"/>
</dbReference>
<name>A0A0A9Y7C3_LYGHE</name>
<dbReference type="Gene3D" id="3.30.420.10">
    <property type="entry name" value="Ribonuclease H-like superfamily/Ribonuclease H"/>
    <property type="match status" value="1"/>
</dbReference>
<sequence length="214" mass="24774">DVFKTWFLTLLDNIPSAAVIVMDNASYHSVQKEKGPTSTWKKGEIQQWLNSKGISYHPSSLKGELLGIAKINKPKFKTYELDEIAKELGHTVIRLPPYHCEYNPIELIWAQIKNEVARQNKDFDLNTVELLTREAVENVTSLDWYNAVSRTKKIIEGGWDREISREQNIDRLISNLQESDIESEDEEMSFSEDDNESHLDVEYNLPDIKDENDM</sequence>
<reference evidence="3" key="2">
    <citation type="submission" date="2014-07" db="EMBL/GenBank/DDBJ databases">
        <authorList>
            <person name="Hull J."/>
        </authorList>
    </citation>
    <scope>NUCLEOTIDE SEQUENCE</scope>
</reference>
<dbReference type="InterPro" id="IPR038717">
    <property type="entry name" value="Tc1-like_DDE_dom"/>
</dbReference>
<feature type="non-terminal residue" evidence="3">
    <location>
        <position position="1"/>
    </location>
</feature>
<dbReference type="PANTHER" id="PTHR33939">
    <property type="entry name" value="PROTEIN CBG22215"/>
    <property type="match status" value="1"/>
</dbReference>
<dbReference type="Pfam" id="PF13358">
    <property type="entry name" value="DDE_3"/>
    <property type="match status" value="1"/>
</dbReference>
<feature type="domain" description="Tc1-like transposase DDE" evidence="2">
    <location>
        <begin position="2"/>
        <end position="120"/>
    </location>
</feature>
<dbReference type="GO" id="GO:0003676">
    <property type="term" value="F:nucleic acid binding"/>
    <property type="evidence" value="ECO:0007669"/>
    <property type="project" value="InterPro"/>
</dbReference>
<dbReference type="PANTHER" id="PTHR33939:SF1">
    <property type="entry name" value="DUF4371 DOMAIN-CONTAINING PROTEIN"/>
    <property type="match status" value="1"/>
</dbReference>
<feature type="region of interest" description="Disordered" evidence="1">
    <location>
        <begin position="180"/>
        <end position="214"/>
    </location>
</feature>